<dbReference type="GO" id="GO:0047570">
    <property type="term" value="F:3-oxoadipate enol-lactonase activity"/>
    <property type="evidence" value="ECO:0007669"/>
    <property type="project" value="UniProtKB-EC"/>
</dbReference>
<dbReference type="Gene3D" id="3.40.50.1820">
    <property type="entry name" value="alpha/beta hydrolase"/>
    <property type="match status" value="1"/>
</dbReference>
<name>A0A4P6X3X5_HYDPS</name>
<protein>
    <submittedName>
        <fullName evidence="3">3-oxoadipate enol-lactonase 2</fullName>
        <ecNumber evidence="3">3.1.1.24</ecNumber>
    </submittedName>
</protein>
<dbReference type="PANTHER" id="PTHR43798">
    <property type="entry name" value="MONOACYLGLYCEROL LIPASE"/>
    <property type="match status" value="1"/>
</dbReference>
<dbReference type="AlphaFoldDB" id="A0A4P6X3X5"/>
<dbReference type="GO" id="GO:0016020">
    <property type="term" value="C:membrane"/>
    <property type="evidence" value="ECO:0007669"/>
    <property type="project" value="TreeGrafter"/>
</dbReference>
<proteinExistence type="predicted"/>
<organism evidence="3 4">
    <name type="scientific">Hydrogenophaga pseudoflava</name>
    <name type="common">Pseudomonas carboxydoflava</name>
    <dbReference type="NCBI Taxonomy" id="47421"/>
    <lineage>
        <taxon>Bacteria</taxon>
        <taxon>Pseudomonadati</taxon>
        <taxon>Pseudomonadota</taxon>
        <taxon>Betaproteobacteria</taxon>
        <taxon>Burkholderiales</taxon>
        <taxon>Comamonadaceae</taxon>
        <taxon>Hydrogenophaga</taxon>
    </lineage>
</organism>
<dbReference type="Pfam" id="PF00561">
    <property type="entry name" value="Abhydrolase_1"/>
    <property type="match status" value="1"/>
</dbReference>
<evidence type="ECO:0000313" key="4">
    <source>
        <dbReference type="Proteomes" id="UP000293912"/>
    </source>
</evidence>
<dbReference type="EC" id="3.1.1.24" evidence="3"/>
<keyword evidence="1 3" id="KW-0378">Hydrolase</keyword>
<feature type="domain" description="AB hydrolase-1" evidence="2">
    <location>
        <begin position="20"/>
        <end position="248"/>
    </location>
</feature>
<dbReference type="PANTHER" id="PTHR43798:SF31">
    <property type="entry name" value="AB HYDROLASE SUPERFAMILY PROTEIN YCLE"/>
    <property type="match status" value="1"/>
</dbReference>
<dbReference type="EMBL" id="CP037867">
    <property type="protein sequence ID" value="QBM29336.1"/>
    <property type="molecule type" value="Genomic_DNA"/>
</dbReference>
<dbReference type="InterPro" id="IPR000073">
    <property type="entry name" value="AB_hydrolase_1"/>
</dbReference>
<sequence>MPFFTSHGRPLYYERHGQGPALVFLHGAGSNGATWWQQLPAFTPHFSCVTVDIRCFGRSVAPPDELQVRLMVDDLVALLDHEGIDSAVLVGQSLGGMIALRTALEHPRRVRALVPCDSSLAIDHPRQLAILEHRITAAAAMSIEQRSLGAWFIQNRPALVALYAQINHFNPSAHSIPPEAWREAMRGLNHPANLVPTEALRRLACPVLLVVGREDPIVPLDIVQEVAALIPRAEVAVVEQAAHSAYFEQAKVFNQRLMGFLQGLPDPPASP</sequence>
<dbReference type="InterPro" id="IPR029058">
    <property type="entry name" value="AB_hydrolase_fold"/>
</dbReference>
<dbReference type="InterPro" id="IPR050266">
    <property type="entry name" value="AB_hydrolase_sf"/>
</dbReference>
<evidence type="ECO:0000259" key="2">
    <source>
        <dbReference type="Pfam" id="PF00561"/>
    </source>
</evidence>
<dbReference type="PRINTS" id="PR00111">
    <property type="entry name" value="ABHYDROLASE"/>
</dbReference>
<dbReference type="SUPFAM" id="SSF53474">
    <property type="entry name" value="alpha/beta-Hydrolases"/>
    <property type="match status" value="1"/>
</dbReference>
<gene>
    <name evidence="3" type="primary">catD3</name>
    <name evidence="3" type="ORF">HPF_16710</name>
</gene>
<dbReference type="RefSeq" id="WP_133157262.1">
    <property type="nucleotide sequence ID" value="NZ_CP037867.1"/>
</dbReference>
<accession>A0A4P6X3X5</accession>
<keyword evidence="4" id="KW-1185">Reference proteome</keyword>
<reference evidence="3 4" key="1">
    <citation type="submission" date="2019-03" db="EMBL/GenBank/DDBJ databases">
        <authorList>
            <person name="Sebastian G."/>
            <person name="Baumann P."/>
            <person name="Ruckert C."/>
            <person name="Kalinowski J."/>
            <person name="Nebel B."/>
            <person name="Takors R."/>
            <person name="Blombach B."/>
        </authorList>
    </citation>
    <scope>NUCLEOTIDE SEQUENCE [LARGE SCALE GENOMIC DNA]</scope>
    <source>
        <strain evidence="3 4">DSM 1084</strain>
    </source>
</reference>
<dbReference type="Proteomes" id="UP000293912">
    <property type="component" value="Chromosome"/>
</dbReference>
<dbReference type="KEGG" id="hpse:HPF_16710"/>
<evidence type="ECO:0000313" key="3">
    <source>
        <dbReference type="EMBL" id="QBM29336.1"/>
    </source>
</evidence>
<evidence type="ECO:0000256" key="1">
    <source>
        <dbReference type="ARBA" id="ARBA00022801"/>
    </source>
</evidence>